<evidence type="ECO:0000313" key="6">
    <source>
        <dbReference type="EMBL" id="CAA0082449.1"/>
    </source>
</evidence>
<dbReference type="Pfam" id="PF07992">
    <property type="entry name" value="Pyr_redox_2"/>
    <property type="match status" value="1"/>
</dbReference>
<dbReference type="EMBL" id="CACSIM010000001">
    <property type="protein sequence ID" value="CAA0084289.1"/>
    <property type="molecule type" value="Genomic_DNA"/>
</dbReference>
<dbReference type="SUPFAM" id="SSF51905">
    <property type="entry name" value="FAD/NAD(P)-binding domain"/>
    <property type="match status" value="2"/>
</dbReference>
<evidence type="ECO:0000313" key="9">
    <source>
        <dbReference type="Proteomes" id="UP000439591"/>
    </source>
</evidence>
<comment type="cofactor">
    <cofactor evidence="1">
        <name>FAD</name>
        <dbReference type="ChEBI" id="CHEBI:57692"/>
    </cofactor>
</comment>
<dbReference type="PANTHER" id="PTHR42913">
    <property type="entry name" value="APOPTOSIS-INDUCING FACTOR 1"/>
    <property type="match status" value="1"/>
</dbReference>
<dbReference type="EMBL" id="CACSIK010000001">
    <property type="protein sequence ID" value="CAA0082449.1"/>
    <property type="molecule type" value="Genomic_DNA"/>
</dbReference>
<dbReference type="GO" id="GO:0003955">
    <property type="term" value="F:NAD(P)H dehydrogenase (quinone) activity"/>
    <property type="evidence" value="ECO:0007669"/>
    <property type="project" value="TreeGrafter"/>
</dbReference>
<evidence type="ECO:0000259" key="5">
    <source>
        <dbReference type="Pfam" id="PF07992"/>
    </source>
</evidence>
<dbReference type="Proteomes" id="UP000435877">
    <property type="component" value="Unassembled WGS sequence"/>
</dbReference>
<feature type="domain" description="FAD/NAD(P)-binding" evidence="5">
    <location>
        <begin position="3"/>
        <end position="303"/>
    </location>
</feature>
<dbReference type="InterPro" id="IPR051169">
    <property type="entry name" value="NADH-Q_oxidoreductase"/>
</dbReference>
<dbReference type="InterPro" id="IPR023753">
    <property type="entry name" value="FAD/NAD-binding_dom"/>
</dbReference>
<evidence type="ECO:0000256" key="1">
    <source>
        <dbReference type="ARBA" id="ARBA00001974"/>
    </source>
</evidence>
<dbReference type="GO" id="GO:0019646">
    <property type="term" value="P:aerobic electron transport chain"/>
    <property type="evidence" value="ECO:0007669"/>
    <property type="project" value="TreeGrafter"/>
</dbReference>
<dbReference type="InterPro" id="IPR017584">
    <property type="entry name" value="Pyridine_nucleo_diS_OxRdtase_N"/>
</dbReference>
<dbReference type="AlphaFoldDB" id="A0A5S9N4T5"/>
<proteinExistence type="predicted"/>
<evidence type="ECO:0000313" key="7">
    <source>
        <dbReference type="EMBL" id="CAA0084289.1"/>
    </source>
</evidence>
<dbReference type="NCBIfam" id="TIGR03169">
    <property type="entry name" value="Nterm_to_SelD"/>
    <property type="match status" value="1"/>
</dbReference>
<name>A0A5S9N4T5_9GAMM</name>
<protein>
    <submittedName>
        <fullName evidence="7">NADH dehydrogenase</fullName>
        <ecNumber evidence="7">1.6.99.3</ecNumber>
    </submittedName>
</protein>
<evidence type="ECO:0000256" key="3">
    <source>
        <dbReference type="ARBA" id="ARBA00022827"/>
    </source>
</evidence>
<sequence length="374" mass="41539">MQKLILIGGGHTNVQVLKSWGEKPIPGVAVTLISTQQQTPYSGMLPGLIAGHYTAKETHIDLISLCAFAKAEFIQGSVNHIDLVNKTVCISSGDPIEFDLLAINSGITPNIDIVGAKEFATTVKPISDFYPHWQHAVQELRDTHLSKSISVIGGGAAGIELILAMHHAITQDPSIQQEVELHLIYRSNEPIKHYPKRIKKHVYAALEKAKIQLHKNCDVTRLSEGHIHCADTSTLKSDYIFWCTNAKAPSWPVSSGLSTNQDGFIAVDDTLQSRSHDFVFAAGDVAQQYQNPRPHAGVFAVRQGPTLFKNLQGKLLGKRLEQHRPQHHFLSILALGNKKAVAHRHLWPALYGSWVWRWKNSIDQQFVSKFSDLN</sequence>
<keyword evidence="2" id="KW-0285">Flavoprotein</keyword>
<reference evidence="8 9" key="1">
    <citation type="submission" date="2019-11" db="EMBL/GenBank/DDBJ databases">
        <authorList>
            <person name="Holert J."/>
        </authorList>
    </citation>
    <scope>NUCLEOTIDE SEQUENCE [LARGE SCALE GENOMIC DNA]</scope>
    <source>
        <strain evidence="7">BC3_2A</strain>
        <strain evidence="6">SB11_1A</strain>
    </source>
</reference>
<dbReference type="RefSeq" id="WP_159267119.1">
    <property type="nucleotide sequence ID" value="NZ_CACSIK010000001.1"/>
</dbReference>
<dbReference type="Gene3D" id="3.50.50.100">
    <property type="match status" value="1"/>
</dbReference>
<keyword evidence="8" id="KW-1185">Reference proteome</keyword>
<dbReference type="OrthoDB" id="9767928at2"/>
<dbReference type="PANTHER" id="PTHR42913:SF9">
    <property type="entry name" value="SLR1591 PROTEIN"/>
    <property type="match status" value="1"/>
</dbReference>
<dbReference type="EC" id="1.6.99.3" evidence="7"/>
<keyword evidence="4 7" id="KW-0560">Oxidoreductase</keyword>
<evidence type="ECO:0000313" key="8">
    <source>
        <dbReference type="Proteomes" id="UP000435877"/>
    </source>
</evidence>
<keyword evidence="3" id="KW-0274">FAD</keyword>
<evidence type="ECO:0000256" key="4">
    <source>
        <dbReference type="ARBA" id="ARBA00023002"/>
    </source>
</evidence>
<evidence type="ECO:0000256" key="2">
    <source>
        <dbReference type="ARBA" id="ARBA00022630"/>
    </source>
</evidence>
<accession>A0A5S9N4T5</accession>
<organism evidence="7 9">
    <name type="scientific">Zhongshania aliphaticivorans</name>
    <dbReference type="NCBI Taxonomy" id="1470434"/>
    <lineage>
        <taxon>Bacteria</taxon>
        <taxon>Pseudomonadati</taxon>
        <taxon>Pseudomonadota</taxon>
        <taxon>Gammaproteobacteria</taxon>
        <taxon>Cellvibrionales</taxon>
        <taxon>Spongiibacteraceae</taxon>
        <taxon>Zhongshania</taxon>
    </lineage>
</organism>
<dbReference type="InterPro" id="IPR036188">
    <property type="entry name" value="FAD/NAD-bd_sf"/>
</dbReference>
<gene>
    <name evidence="7" type="primary">ndh_2</name>
    <name evidence="6" type="synonym">ndh_1</name>
    <name evidence="6" type="ORF">IHBHHGIJ_00422</name>
    <name evidence="7" type="ORF">KFEGEMFD_00728</name>
</gene>
<dbReference type="Proteomes" id="UP000439591">
    <property type="component" value="Unassembled WGS sequence"/>
</dbReference>